<dbReference type="InterPro" id="IPR034584">
    <property type="entry name" value="SPMIP8"/>
</dbReference>
<dbReference type="PANTHER" id="PTHR35348">
    <property type="entry name" value="TESTIS, PROSTATE AND PLACENTA-EXPRESSED PROTEIN"/>
    <property type="match status" value="1"/>
</dbReference>
<dbReference type="GO" id="GO:0036126">
    <property type="term" value="C:sperm flagellum"/>
    <property type="evidence" value="ECO:0007669"/>
    <property type="project" value="Ensembl"/>
</dbReference>
<organism evidence="1 2">
    <name type="scientific">Sciurus vulgaris</name>
    <name type="common">Eurasian red squirrel</name>
    <dbReference type="NCBI Taxonomy" id="55149"/>
    <lineage>
        <taxon>Eukaryota</taxon>
        <taxon>Metazoa</taxon>
        <taxon>Chordata</taxon>
        <taxon>Craniata</taxon>
        <taxon>Vertebrata</taxon>
        <taxon>Euteleostomi</taxon>
        <taxon>Mammalia</taxon>
        <taxon>Eutheria</taxon>
        <taxon>Euarchontoglires</taxon>
        <taxon>Glires</taxon>
        <taxon>Rodentia</taxon>
        <taxon>Sciuromorpha</taxon>
        <taxon>Sciuridae</taxon>
        <taxon>Sciurinae</taxon>
        <taxon>Sciurini</taxon>
        <taxon>Sciurus</taxon>
    </lineage>
</organism>
<protein>
    <submittedName>
        <fullName evidence="1">Sperm microtubule inner protein 8</fullName>
    </submittedName>
</protein>
<dbReference type="GeneTree" id="ENSGT00390000013928"/>
<dbReference type="GO" id="GO:0160111">
    <property type="term" value="C:axonemal A tubule inner sheath"/>
    <property type="evidence" value="ECO:0007669"/>
    <property type="project" value="Ensembl"/>
</dbReference>
<gene>
    <name evidence="1" type="primary">SPMIP8</name>
</gene>
<dbReference type="AlphaFoldDB" id="A0A8D2DJS8"/>
<evidence type="ECO:0000313" key="1">
    <source>
        <dbReference type="Ensembl" id="ENSSVLP00005025247.1"/>
    </source>
</evidence>
<dbReference type="OrthoDB" id="9970246at2759"/>
<keyword evidence="2" id="KW-1185">Reference proteome</keyword>
<sequence>VGVVSAQCFLILLSTRPSPPPFLSCPLNSQRAESPYKLVHPGLCPADEVVTVAMARIIDLVPWDDGSTHLYASPAILLPIPRQRKQLASVKQQLYHPALPTLRRMDMDSVKACLSDEHSQSTTYCRRDEFDNAHFTLLGIPNQPLHCLDITPTGQKLHCKYREGKLVPIAPGINRIDWPSFTRAIEDWSHFVSTAGEFKLPCLNNGVERFSGYAVRYLKPDVTQNWRYCVNQNPSLDRYGQKPLPFDSLNAFRRFGSNYSRINYLTPWH</sequence>
<name>A0A8D2DJS8_SCIVU</name>
<accession>A0A8D2DJS8</accession>
<proteinExistence type="predicted"/>
<dbReference type="GO" id="GO:0030317">
    <property type="term" value="P:flagellated sperm motility"/>
    <property type="evidence" value="ECO:0007669"/>
    <property type="project" value="Ensembl"/>
</dbReference>
<dbReference type="Proteomes" id="UP000694564">
    <property type="component" value="Chromosome 17"/>
</dbReference>
<reference evidence="1" key="1">
    <citation type="submission" date="2025-08" db="UniProtKB">
        <authorList>
            <consortium name="Ensembl"/>
        </authorList>
    </citation>
    <scope>IDENTIFICATION</scope>
</reference>
<dbReference type="PANTHER" id="PTHR35348:SF1">
    <property type="entry name" value="TESTIS, PROSTATE AND PLACENTA-EXPRESSED PROTEIN"/>
    <property type="match status" value="1"/>
</dbReference>
<dbReference type="Pfam" id="PF22574">
    <property type="entry name" value="SPMIP8"/>
    <property type="match status" value="1"/>
</dbReference>
<evidence type="ECO:0000313" key="2">
    <source>
        <dbReference type="Proteomes" id="UP000694564"/>
    </source>
</evidence>
<reference evidence="1" key="2">
    <citation type="submission" date="2025-09" db="UniProtKB">
        <authorList>
            <consortium name="Ensembl"/>
        </authorList>
    </citation>
    <scope>IDENTIFICATION</scope>
</reference>
<dbReference type="Ensembl" id="ENSSVLT00005028063.1">
    <property type="protein sequence ID" value="ENSSVLP00005025247.1"/>
    <property type="gene ID" value="ENSSVLG00005019932.1"/>
</dbReference>